<gene>
    <name evidence="1" type="ORF">ACJ72_07293</name>
</gene>
<organism evidence="1 2">
    <name type="scientific">Emergomyces africanus</name>
    <dbReference type="NCBI Taxonomy" id="1955775"/>
    <lineage>
        <taxon>Eukaryota</taxon>
        <taxon>Fungi</taxon>
        <taxon>Dikarya</taxon>
        <taxon>Ascomycota</taxon>
        <taxon>Pezizomycotina</taxon>
        <taxon>Eurotiomycetes</taxon>
        <taxon>Eurotiomycetidae</taxon>
        <taxon>Onygenales</taxon>
        <taxon>Ajellomycetaceae</taxon>
        <taxon>Emergomyces</taxon>
    </lineage>
</organism>
<accession>A0A1B7NP61</accession>
<sequence>MSGPSKILPEEKGTTRDGFRNFIIANHFACRTQVKSEKVVRVPSEQPIVYQTPAEQKYANSGDPQFNGADTPRRGAHHLQTAVSEEYGVLAIPASMRMSIQGTERD</sequence>
<evidence type="ECO:0000313" key="1">
    <source>
        <dbReference type="EMBL" id="OAX78400.1"/>
    </source>
</evidence>
<comment type="caution">
    <text evidence="1">The sequence shown here is derived from an EMBL/GenBank/DDBJ whole genome shotgun (WGS) entry which is preliminary data.</text>
</comment>
<proteinExistence type="predicted"/>
<protein>
    <submittedName>
        <fullName evidence="1">Uncharacterized protein</fullName>
    </submittedName>
</protein>
<keyword evidence="2" id="KW-1185">Reference proteome</keyword>
<evidence type="ECO:0000313" key="2">
    <source>
        <dbReference type="Proteomes" id="UP000091918"/>
    </source>
</evidence>
<dbReference type="Proteomes" id="UP000091918">
    <property type="component" value="Unassembled WGS sequence"/>
</dbReference>
<dbReference type="EMBL" id="LGUA01001549">
    <property type="protein sequence ID" value="OAX78400.1"/>
    <property type="molecule type" value="Genomic_DNA"/>
</dbReference>
<reference evidence="1 2" key="1">
    <citation type="submission" date="2015-07" db="EMBL/GenBank/DDBJ databases">
        <title>Emmonsia species relationships and genome sequence.</title>
        <authorList>
            <person name="Cuomo C.A."/>
            <person name="Schwartz I.S."/>
            <person name="Kenyon C."/>
            <person name="de Hoog G.S."/>
            <person name="Govender N.P."/>
            <person name="Botha A."/>
            <person name="Moreno L."/>
            <person name="de Vries M."/>
            <person name="Munoz J.F."/>
            <person name="Stielow J.B."/>
        </authorList>
    </citation>
    <scope>NUCLEOTIDE SEQUENCE [LARGE SCALE GENOMIC DNA]</scope>
    <source>
        <strain evidence="1 2">CBS 136260</strain>
    </source>
</reference>
<dbReference type="AlphaFoldDB" id="A0A1B7NP61"/>
<name>A0A1B7NP61_9EURO</name>